<proteinExistence type="predicted"/>
<organism evidence="1 2">
    <name type="scientific">Nelumbo nucifera</name>
    <name type="common">Sacred lotus</name>
    <dbReference type="NCBI Taxonomy" id="4432"/>
    <lineage>
        <taxon>Eukaryota</taxon>
        <taxon>Viridiplantae</taxon>
        <taxon>Streptophyta</taxon>
        <taxon>Embryophyta</taxon>
        <taxon>Tracheophyta</taxon>
        <taxon>Spermatophyta</taxon>
        <taxon>Magnoliopsida</taxon>
        <taxon>Proteales</taxon>
        <taxon>Nelumbonaceae</taxon>
        <taxon>Nelumbo</taxon>
    </lineage>
</organism>
<dbReference type="AlphaFoldDB" id="A0A822ZQS3"/>
<sequence>MVDETTNIFSDKELAPISEVCGLSFSWFPVS</sequence>
<dbReference type="EMBL" id="DUZY01000007">
    <property type="protein sequence ID" value="DAD45775.1"/>
    <property type="molecule type" value="Genomic_DNA"/>
</dbReference>
<evidence type="ECO:0000313" key="1">
    <source>
        <dbReference type="EMBL" id="DAD45775.1"/>
    </source>
</evidence>
<reference evidence="1 2" key="1">
    <citation type="journal article" date="2020" name="Mol. Biol. Evol.">
        <title>Distinct Expression and Methylation Patterns for Genes with Different Fates following a Single Whole-Genome Duplication in Flowering Plants.</title>
        <authorList>
            <person name="Shi T."/>
            <person name="Rahmani R.S."/>
            <person name="Gugger P.F."/>
            <person name="Wang M."/>
            <person name="Li H."/>
            <person name="Zhang Y."/>
            <person name="Li Z."/>
            <person name="Wang Q."/>
            <person name="Van de Peer Y."/>
            <person name="Marchal K."/>
            <person name="Chen J."/>
        </authorList>
    </citation>
    <scope>NUCLEOTIDE SEQUENCE [LARGE SCALE GENOMIC DNA]</scope>
    <source>
        <tissue evidence="1">Leaf</tissue>
    </source>
</reference>
<keyword evidence="2" id="KW-1185">Reference proteome</keyword>
<name>A0A822ZQS3_NELNU</name>
<protein>
    <submittedName>
        <fullName evidence="1">Uncharacterized protein</fullName>
    </submittedName>
</protein>
<comment type="caution">
    <text evidence="1">The sequence shown here is derived from an EMBL/GenBank/DDBJ whole genome shotgun (WGS) entry which is preliminary data.</text>
</comment>
<accession>A0A822ZQS3</accession>
<gene>
    <name evidence="1" type="ORF">HUJ06_004005</name>
</gene>
<evidence type="ECO:0000313" key="2">
    <source>
        <dbReference type="Proteomes" id="UP000607653"/>
    </source>
</evidence>
<dbReference type="Proteomes" id="UP000607653">
    <property type="component" value="Unassembled WGS sequence"/>
</dbReference>